<feature type="compositionally biased region" description="Low complexity" evidence="1">
    <location>
        <begin position="265"/>
        <end position="276"/>
    </location>
</feature>
<feature type="region of interest" description="Disordered" evidence="1">
    <location>
        <begin position="265"/>
        <end position="294"/>
    </location>
</feature>
<protein>
    <submittedName>
        <fullName evidence="2">Uncharacterized protein</fullName>
    </submittedName>
</protein>
<reference evidence="2" key="1">
    <citation type="submission" date="2019-04" db="EMBL/GenBank/DDBJ databases">
        <title>Sequencing of skin fungus with MAO and IRED activity.</title>
        <authorList>
            <person name="Marsaioli A.J."/>
            <person name="Bonatto J.M.C."/>
            <person name="Reis Junior O."/>
        </authorList>
    </citation>
    <scope>NUCLEOTIDE SEQUENCE</scope>
    <source>
        <strain evidence="2">28M1</strain>
    </source>
</reference>
<proteinExistence type="predicted"/>
<dbReference type="OrthoDB" id="3642840at2759"/>
<feature type="compositionally biased region" description="Basic and acidic residues" evidence="1">
    <location>
        <begin position="68"/>
        <end position="88"/>
    </location>
</feature>
<feature type="region of interest" description="Disordered" evidence="1">
    <location>
        <begin position="49"/>
        <end position="88"/>
    </location>
</feature>
<dbReference type="EMBL" id="SWKV01000010">
    <property type="protein sequence ID" value="KAF3043997.1"/>
    <property type="molecule type" value="Genomic_DNA"/>
</dbReference>
<name>A0A9P5C3T0_9PLEO</name>
<keyword evidence="3" id="KW-1185">Reference proteome</keyword>
<comment type="caution">
    <text evidence="2">The sequence shown here is derived from an EMBL/GenBank/DDBJ whole genome shotgun (WGS) entry which is preliminary data.</text>
</comment>
<dbReference type="AlphaFoldDB" id="A0A9P5C3T0"/>
<evidence type="ECO:0000313" key="2">
    <source>
        <dbReference type="EMBL" id="KAF3043997.1"/>
    </source>
</evidence>
<sequence>MFMRNRAHICNYCCTIDEAHYKRHRDLVEQLRSIYESCGEADWTIVPVEPGDPRWSRSSDAQTSEGETSDRSITPEETPASKRERKDAKCLARAANRTKVATQEEIKYVDSVLHSSEGVANGDGASPANVEEVWLIEEHLRYNANVYNSSTSRKALKRFAKIPEVDVDFENEVERVLETFRIAELVTRNFRNRGLQGKELKTFENLVEAFRNTVVEDLVLVEKDMMEISMRRAGYLRYTNKNTYRIVEDRYAEKDWKTGERIMSSASESSSLSSPSDGLIPSQSNIHDPPNLDRSVTPAPDCRHLQHIHTRVNGDDGLSQRVIEPYNAPLLPLAPSTVLRKPAILQLKVTENRENNIPAGKTNRGWLRRDRSRHIRFVQRQSMTEVDKLPPSPSLVEISTSETPKTPIKPAWGKIPNIRSPGPMYPKVDERHFPSLDLTANKASSSPSDALAVQPPAQNVTTSLQGPERLIVPFEDNDTWHPIVSQRRRRKHSAKQDAKPRR</sequence>
<gene>
    <name evidence="2" type="ORF">E8E12_005444</name>
</gene>
<feature type="compositionally biased region" description="Polar residues" evidence="1">
    <location>
        <begin position="456"/>
        <end position="465"/>
    </location>
</feature>
<evidence type="ECO:0000256" key="1">
    <source>
        <dbReference type="SAM" id="MobiDB-lite"/>
    </source>
</evidence>
<evidence type="ECO:0000313" key="3">
    <source>
        <dbReference type="Proteomes" id="UP000758155"/>
    </source>
</evidence>
<accession>A0A9P5C3T0</accession>
<dbReference type="Proteomes" id="UP000758155">
    <property type="component" value="Unassembled WGS sequence"/>
</dbReference>
<feature type="region of interest" description="Disordered" evidence="1">
    <location>
        <begin position="438"/>
        <end position="502"/>
    </location>
</feature>
<feature type="region of interest" description="Disordered" evidence="1">
    <location>
        <begin position="386"/>
        <end position="417"/>
    </location>
</feature>
<organism evidence="2 3">
    <name type="scientific">Didymella heteroderae</name>
    <dbReference type="NCBI Taxonomy" id="1769908"/>
    <lineage>
        <taxon>Eukaryota</taxon>
        <taxon>Fungi</taxon>
        <taxon>Dikarya</taxon>
        <taxon>Ascomycota</taxon>
        <taxon>Pezizomycotina</taxon>
        <taxon>Dothideomycetes</taxon>
        <taxon>Pleosporomycetidae</taxon>
        <taxon>Pleosporales</taxon>
        <taxon>Pleosporineae</taxon>
        <taxon>Didymellaceae</taxon>
        <taxon>Didymella</taxon>
    </lineage>
</organism>